<keyword evidence="2" id="KW-1185">Reference proteome</keyword>
<dbReference type="Proteomes" id="UP001352852">
    <property type="component" value="Unassembled WGS sequence"/>
</dbReference>
<accession>A0ABU7D6S0</accession>
<dbReference type="EMBL" id="JAHUTJ010016564">
    <property type="protein sequence ID" value="MED6269849.1"/>
    <property type="molecule type" value="Genomic_DNA"/>
</dbReference>
<reference evidence="1 2" key="1">
    <citation type="submission" date="2021-06" db="EMBL/GenBank/DDBJ databases">
        <authorList>
            <person name="Palmer J.M."/>
        </authorList>
    </citation>
    <scope>NUCLEOTIDE SEQUENCE [LARGE SCALE GENOMIC DNA]</scope>
    <source>
        <strain evidence="1 2">CL_MEX2019</strain>
        <tissue evidence="1">Muscle</tissue>
    </source>
</reference>
<organism evidence="1 2">
    <name type="scientific">Characodon lateralis</name>
    <dbReference type="NCBI Taxonomy" id="208331"/>
    <lineage>
        <taxon>Eukaryota</taxon>
        <taxon>Metazoa</taxon>
        <taxon>Chordata</taxon>
        <taxon>Craniata</taxon>
        <taxon>Vertebrata</taxon>
        <taxon>Euteleostomi</taxon>
        <taxon>Actinopterygii</taxon>
        <taxon>Neopterygii</taxon>
        <taxon>Teleostei</taxon>
        <taxon>Neoteleostei</taxon>
        <taxon>Acanthomorphata</taxon>
        <taxon>Ovalentaria</taxon>
        <taxon>Atherinomorphae</taxon>
        <taxon>Cyprinodontiformes</taxon>
        <taxon>Goodeidae</taxon>
        <taxon>Characodon</taxon>
    </lineage>
</organism>
<gene>
    <name evidence="1" type="ORF">CHARACLAT_003832</name>
</gene>
<evidence type="ECO:0000313" key="2">
    <source>
        <dbReference type="Proteomes" id="UP001352852"/>
    </source>
</evidence>
<name>A0ABU7D6S0_9TELE</name>
<proteinExistence type="predicted"/>
<comment type="caution">
    <text evidence="1">The sequence shown here is derived from an EMBL/GenBank/DDBJ whole genome shotgun (WGS) entry which is preliminary data.</text>
</comment>
<evidence type="ECO:0000313" key="1">
    <source>
        <dbReference type="EMBL" id="MED6269849.1"/>
    </source>
</evidence>
<protein>
    <submittedName>
        <fullName evidence="1">Uncharacterized protein</fullName>
    </submittedName>
</protein>
<sequence>MLFDHLDMSWLASPPQELKTRQVLLMFGCQQIPPLTTTSTKIPLKLCPTNPPNPNTRPIYSSTYVIPSPNPAPLHPSCLAPHFKTNQLSWTVGSPRGINRCREGHGALASLVSVVCHVSYAEFYGWRLTRLFVWIMV</sequence>